<dbReference type="EMBL" id="BAAACI010000001">
    <property type="protein sequence ID" value="GAA0767725.1"/>
    <property type="molecule type" value="Genomic_DNA"/>
</dbReference>
<dbReference type="Gene3D" id="3.40.50.2000">
    <property type="entry name" value="Glycogen Phosphorylase B"/>
    <property type="match status" value="2"/>
</dbReference>
<evidence type="ECO:0000259" key="1">
    <source>
        <dbReference type="Pfam" id="PF00534"/>
    </source>
</evidence>
<dbReference type="Gene3D" id="1.25.40.10">
    <property type="entry name" value="Tetratricopeptide repeat domain"/>
    <property type="match status" value="1"/>
</dbReference>
<keyword evidence="3" id="KW-1185">Reference proteome</keyword>
<dbReference type="Gene3D" id="3.40.50.150">
    <property type="entry name" value="Vaccinia Virus protein VP39"/>
    <property type="match status" value="1"/>
</dbReference>
<dbReference type="SMART" id="SM00028">
    <property type="entry name" value="TPR"/>
    <property type="match status" value="2"/>
</dbReference>
<dbReference type="PANTHER" id="PTHR12526">
    <property type="entry name" value="GLYCOSYLTRANSFERASE"/>
    <property type="match status" value="1"/>
</dbReference>
<sequence>MEENRIEDIKRKIENLINNNYCNEAIELLKKLIESLPQDTDLYSMYTVSLSMLGRFEEAIDICKKGLEVELDNFDLNYNLAYIYESMGEYSKALSLYNTSITYCNDEKLIESIKEMTKNIHYTRKVSECDKIIVFVKKNMDSFLGDIINGLEKEFIVVKVVVNNYNQIDLGMEWADICWFEWCDELIEYGSRHRLAEEKKLICRLHSYEAFTNYILNINWDNVDKIIFVAHHIKEHALSKIDIDLSKVEVIHNGVDVNKYNLIERNPGFNIAYVGYINYKKGPMLLLHTFKAIYDKDNRYKLHIAGDFQDERYILYFDQKIKEFGLENNVIYHGWQDNISKWLEDKNYIICTSVLEGNPVGLMEAMSRGIKPIIHSFVGAKQLYPEEYIWDTIDEAVNIVLKGDYDSNKYRSYIEKNFSIELQLEKIKKVIESMILKKNIDDSYIKGINAINFHSYLSGDKFSSGLKVYVENNNMKIVDRMSYLVEVCKNKNVIHLGCADHLELIDSKRQNNLWLHDLLTNVSQKCIGFDINEEAIDYINKELKISNVFYENIISKKCDMICNSNWDIMVIGEILEHVNNPVEFLSKIKTLYKGSLQKLVITVPNALRLENYIFSQSGYECINSDHRYWFTPYTISKVVYESGLKVEEIFMTTGYKVEDENIKNVLMKNNILMDTIAVIVKL</sequence>
<evidence type="ECO:0000313" key="2">
    <source>
        <dbReference type="EMBL" id="GAA0767725.1"/>
    </source>
</evidence>
<feature type="domain" description="Glycosyl transferase family 1" evidence="1">
    <location>
        <begin position="271"/>
        <end position="380"/>
    </location>
</feature>
<accession>A0ABP3VTJ4</accession>
<reference evidence="3" key="1">
    <citation type="journal article" date="2019" name="Int. J. Syst. Evol. Microbiol.">
        <title>The Global Catalogue of Microorganisms (GCM) 10K type strain sequencing project: providing services to taxonomists for standard genome sequencing and annotation.</title>
        <authorList>
            <consortium name="The Broad Institute Genomics Platform"/>
            <consortium name="The Broad Institute Genome Sequencing Center for Infectious Disease"/>
            <person name="Wu L."/>
            <person name="Ma J."/>
        </authorList>
    </citation>
    <scope>NUCLEOTIDE SEQUENCE [LARGE SCALE GENOMIC DNA]</scope>
    <source>
        <strain evidence="3">JCM 1417</strain>
    </source>
</reference>
<gene>
    <name evidence="2" type="ORF">GCM10008908_07130</name>
</gene>
<protein>
    <recommendedName>
        <fullName evidence="1">Glycosyl transferase family 1 domain-containing protein</fullName>
    </recommendedName>
</protein>
<dbReference type="SUPFAM" id="SSF53756">
    <property type="entry name" value="UDP-Glycosyltransferase/glycogen phosphorylase"/>
    <property type="match status" value="1"/>
</dbReference>
<proteinExistence type="predicted"/>
<dbReference type="Proteomes" id="UP001501047">
    <property type="component" value="Unassembled WGS sequence"/>
</dbReference>
<name>A0ABP3VTJ4_CLOSU</name>
<dbReference type="PANTHER" id="PTHR12526:SF630">
    <property type="entry name" value="GLYCOSYLTRANSFERASE"/>
    <property type="match status" value="1"/>
</dbReference>
<dbReference type="InterPro" id="IPR001296">
    <property type="entry name" value="Glyco_trans_1"/>
</dbReference>
<dbReference type="InterPro" id="IPR029063">
    <property type="entry name" value="SAM-dependent_MTases_sf"/>
</dbReference>
<organism evidence="2 3">
    <name type="scientific">Clostridium subterminale</name>
    <dbReference type="NCBI Taxonomy" id="1550"/>
    <lineage>
        <taxon>Bacteria</taxon>
        <taxon>Bacillati</taxon>
        <taxon>Bacillota</taxon>
        <taxon>Clostridia</taxon>
        <taxon>Eubacteriales</taxon>
        <taxon>Clostridiaceae</taxon>
        <taxon>Clostridium</taxon>
    </lineage>
</organism>
<dbReference type="SUPFAM" id="SSF48452">
    <property type="entry name" value="TPR-like"/>
    <property type="match status" value="1"/>
</dbReference>
<dbReference type="Pfam" id="PF00534">
    <property type="entry name" value="Glycos_transf_1"/>
    <property type="match status" value="1"/>
</dbReference>
<dbReference type="InterPro" id="IPR019734">
    <property type="entry name" value="TPR_rpt"/>
</dbReference>
<dbReference type="Pfam" id="PF13489">
    <property type="entry name" value="Methyltransf_23"/>
    <property type="match status" value="1"/>
</dbReference>
<dbReference type="InterPro" id="IPR011990">
    <property type="entry name" value="TPR-like_helical_dom_sf"/>
</dbReference>
<dbReference type="CDD" id="cd03801">
    <property type="entry name" value="GT4_PimA-like"/>
    <property type="match status" value="1"/>
</dbReference>
<dbReference type="SUPFAM" id="SSF53335">
    <property type="entry name" value="S-adenosyl-L-methionine-dependent methyltransferases"/>
    <property type="match status" value="1"/>
</dbReference>
<comment type="caution">
    <text evidence="2">The sequence shown here is derived from an EMBL/GenBank/DDBJ whole genome shotgun (WGS) entry which is preliminary data.</text>
</comment>
<evidence type="ECO:0000313" key="3">
    <source>
        <dbReference type="Proteomes" id="UP001501047"/>
    </source>
</evidence>
<dbReference type="RefSeq" id="WP_343823690.1">
    <property type="nucleotide sequence ID" value="NZ_BAAACI010000001.1"/>
</dbReference>